<name>A0A8T3CCH6_DENNO</name>
<dbReference type="Proteomes" id="UP000829196">
    <property type="component" value="Unassembled WGS sequence"/>
</dbReference>
<gene>
    <name evidence="1" type="ORF">KFK09_000778</name>
</gene>
<keyword evidence="2" id="KW-1185">Reference proteome</keyword>
<sequence length="176" mass="19797">MLWAAKRNKFCWVFGSLSFSSLKIHGSASSKRDLTFGIKATWWRSRGGGQKVSCLKKLKRRSRRRTTDLGRSSGQLRLVPFSVRSGLDGGQGRQLLVRLQEIRWLSVQQVMVLGPRETFVAVDEENSKLNSLTLTESLRIPAPYASLCAHGIRTDVFIAPEQMSSDPEPNIYQISD</sequence>
<dbReference type="AlphaFoldDB" id="A0A8T3CCH6"/>
<evidence type="ECO:0000313" key="2">
    <source>
        <dbReference type="Proteomes" id="UP000829196"/>
    </source>
</evidence>
<accession>A0A8T3CCH6</accession>
<organism evidence="1 2">
    <name type="scientific">Dendrobium nobile</name>
    <name type="common">Orchid</name>
    <dbReference type="NCBI Taxonomy" id="94219"/>
    <lineage>
        <taxon>Eukaryota</taxon>
        <taxon>Viridiplantae</taxon>
        <taxon>Streptophyta</taxon>
        <taxon>Embryophyta</taxon>
        <taxon>Tracheophyta</taxon>
        <taxon>Spermatophyta</taxon>
        <taxon>Magnoliopsida</taxon>
        <taxon>Liliopsida</taxon>
        <taxon>Asparagales</taxon>
        <taxon>Orchidaceae</taxon>
        <taxon>Epidendroideae</taxon>
        <taxon>Malaxideae</taxon>
        <taxon>Dendrobiinae</taxon>
        <taxon>Dendrobium</taxon>
    </lineage>
</organism>
<reference evidence="1" key="1">
    <citation type="journal article" date="2022" name="Front. Genet.">
        <title>Chromosome-Scale Assembly of the Dendrobium nobile Genome Provides Insights Into the Molecular Mechanism of the Biosynthesis of the Medicinal Active Ingredient of Dendrobium.</title>
        <authorList>
            <person name="Xu Q."/>
            <person name="Niu S.-C."/>
            <person name="Li K.-L."/>
            <person name="Zheng P.-J."/>
            <person name="Zhang X.-J."/>
            <person name="Jia Y."/>
            <person name="Liu Y."/>
            <person name="Niu Y.-X."/>
            <person name="Yu L.-H."/>
            <person name="Chen D.-F."/>
            <person name="Zhang G.-Q."/>
        </authorList>
    </citation>
    <scope>NUCLEOTIDE SEQUENCE</scope>
    <source>
        <tissue evidence="1">Leaf</tissue>
    </source>
</reference>
<dbReference type="EMBL" id="JAGYWB010000001">
    <property type="protein sequence ID" value="KAI0531225.1"/>
    <property type="molecule type" value="Genomic_DNA"/>
</dbReference>
<proteinExistence type="predicted"/>
<evidence type="ECO:0000313" key="1">
    <source>
        <dbReference type="EMBL" id="KAI0531225.1"/>
    </source>
</evidence>
<comment type="caution">
    <text evidence="1">The sequence shown here is derived from an EMBL/GenBank/DDBJ whole genome shotgun (WGS) entry which is preliminary data.</text>
</comment>
<protein>
    <submittedName>
        <fullName evidence="1">Uncharacterized protein</fullName>
    </submittedName>
</protein>